<evidence type="ECO:0000313" key="3">
    <source>
        <dbReference type="Proteomes" id="UP000281098"/>
    </source>
</evidence>
<comment type="caution">
    <text evidence="2">The sequence shown here is derived from an EMBL/GenBank/DDBJ whole genome shotgun (WGS) entry which is preliminary data.</text>
</comment>
<evidence type="ECO:0000256" key="1">
    <source>
        <dbReference type="SAM" id="MobiDB-lite"/>
    </source>
</evidence>
<protein>
    <submittedName>
        <fullName evidence="2">Uncharacterized protein</fullName>
    </submittedName>
</protein>
<gene>
    <name evidence="2" type="ORF">DF017_16370</name>
</gene>
<feature type="region of interest" description="Disordered" evidence="1">
    <location>
        <begin position="1"/>
        <end position="30"/>
    </location>
</feature>
<organism evidence="2 3">
    <name type="scientific">Burkholderia stagnalis</name>
    <dbReference type="NCBI Taxonomy" id="1503054"/>
    <lineage>
        <taxon>Bacteria</taxon>
        <taxon>Pseudomonadati</taxon>
        <taxon>Pseudomonadota</taxon>
        <taxon>Betaproteobacteria</taxon>
        <taxon>Burkholderiales</taxon>
        <taxon>Burkholderiaceae</taxon>
        <taxon>Burkholderia</taxon>
        <taxon>Burkholderia cepacia complex</taxon>
    </lineage>
</organism>
<keyword evidence="3" id="KW-1185">Reference proteome</keyword>
<name>A0ABX9YMZ9_9BURK</name>
<dbReference type="Proteomes" id="UP000281098">
    <property type="component" value="Unassembled WGS sequence"/>
</dbReference>
<evidence type="ECO:0000313" key="2">
    <source>
        <dbReference type="EMBL" id="RQY91603.1"/>
    </source>
</evidence>
<accession>A0ABX9YMZ9</accession>
<proteinExistence type="predicted"/>
<sequence>MWDCGQKVRRKYRDARPAISAGRRDSSVADRARVLHKTDMQRRMRRRRAARAESRAAAEARMPCCCRAVATRGGRPRGG</sequence>
<reference evidence="2 3" key="1">
    <citation type="submission" date="2018-08" db="EMBL/GenBank/DDBJ databases">
        <title>Comparative analysis of Burkholderia isolates from Puerto Rico.</title>
        <authorList>
            <person name="Hall C."/>
            <person name="Sahl J."/>
            <person name="Wagner D."/>
        </authorList>
    </citation>
    <scope>NUCLEOTIDE SEQUENCE [LARGE SCALE GENOMIC DNA]</scope>
    <source>
        <strain evidence="2 3">Bp8966</strain>
    </source>
</reference>
<dbReference type="EMBL" id="QTPM01000018">
    <property type="protein sequence ID" value="RQY91603.1"/>
    <property type="molecule type" value="Genomic_DNA"/>
</dbReference>